<feature type="region of interest" description="Disordered" evidence="1">
    <location>
        <begin position="68"/>
        <end position="101"/>
    </location>
</feature>
<name>A0A1I8BQF8_MELHA</name>
<keyword evidence="2" id="KW-1185">Reference proteome</keyword>
<accession>A0A1I8BQF8</accession>
<dbReference type="Proteomes" id="UP000095281">
    <property type="component" value="Unplaced"/>
</dbReference>
<sequence length="135" mass="14633">MEDDSLEQIRNRSAKRNLEISKMFEPKEVFEESRQHVSTLIHSFNSPGMASPTAKKSKAHAPIAPLKPMQLSFLPPKTMPSPTLASKVMPSPKTTPAPVVPQKVLPSPIVPAKTVPPLIVLPTSETTSTVSSTEV</sequence>
<dbReference type="AlphaFoldDB" id="A0A1I8BQF8"/>
<proteinExistence type="predicted"/>
<evidence type="ECO:0000313" key="3">
    <source>
        <dbReference type="WBParaSite" id="MhA1_Contig423.frz3.gene6"/>
    </source>
</evidence>
<protein>
    <submittedName>
        <fullName evidence="3">Extensin-like</fullName>
    </submittedName>
</protein>
<reference evidence="3" key="1">
    <citation type="submission" date="2016-11" db="UniProtKB">
        <authorList>
            <consortium name="WormBaseParasite"/>
        </authorList>
    </citation>
    <scope>IDENTIFICATION</scope>
</reference>
<dbReference type="WBParaSite" id="MhA1_Contig423.frz3.gene6">
    <property type="protein sequence ID" value="MhA1_Contig423.frz3.gene6"/>
    <property type="gene ID" value="MhA1_Contig423.frz3.gene6"/>
</dbReference>
<evidence type="ECO:0000256" key="1">
    <source>
        <dbReference type="SAM" id="MobiDB-lite"/>
    </source>
</evidence>
<organism evidence="2 3">
    <name type="scientific">Meloidogyne hapla</name>
    <name type="common">Root-knot nematode worm</name>
    <dbReference type="NCBI Taxonomy" id="6305"/>
    <lineage>
        <taxon>Eukaryota</taxon>
        <taxon>Metazoa</taxon>
        <taxon>Ecdysozoa</taxon>
        <taxon>Nematoda</taxon>
        <taxon>Chromadorea</taxon>
        <taxon>Rhabditida</taxon>
        <taxon>Tylenchina</taxon>
        <taxon>Tylenchomorpha</taxon>
        <taxon>Tylenchoidea</taxon>
        <taxon>Meloidogynidae</taxon>
        <taxon>Meloidogyninae</taxon>
        <taxon>Meloidogyne</taxon>
    </lineage>
</organism>
<evidence type="ECO:0000313" key="2">
    <source>
        <dbReference type="Proteomes" id="UP000095281"/>
    </source>
</evidence>